<dbReference type="InterPro" id="IPR004776">
    <property type="entry name" value="Mem_transp_PIN-like"/>
</dbReference>
<evidence type="ECO:0008006" key="10">
    <source>
        <dbReference type="Google" id="ProtNLM"/>
    </source>
</evidence>
<organism evidence="9">
    <name type="scientific">bioreactor metagenome</name>
    <dbReference type="NCBI Taxonomy" id="1076179"/>
    <lineage>
        <taxon>unclassified sequences</taxon>
        <taxon>metagenomes</taxon>
        <taxon>ecological metagenomes</taxon>
    </lineage>
</organism>
<feature type="transmembrane region" description="Helical" evidence="8">
    <location>
        <begin position="252"/>
        <end position="272"/>
    </location>
</feature>
<keyword evidence="3" id="KW-0813">Transport</keyword>
<dbReference type="PANTHER" id="PTHR36838:SF3">
    <property type="entry name" value="TRANSPORTER AUXIN EFFLUX CARRIER EC FAMILY"/>
    <property type="match status" value="1"/>
</dbReference>
<feature type="transmembrane region" description="Helical" evidence="8">
    <location>
        <begin position="189"/>
        <end position="209"/>
    </location>
</feature>
<feature type="transmembrane region" description="Helical" evidence="8">
    <location>
        <begin position="60"/>
        <end position="83"/>
    </location>
</feature>
<sequence>MSEVISTIIVILFLIFLGYFLKRIELLNIKDMEVLNKLVINVAMPCLIFSSLYGANLSNITSLAIMPAISITVGALSGLIVYIILKKKKFSEKKLWGAVVPVVLGNTAFLGFPMVLGVFGQTGLLRAIFYDMGTLIMFLSLSIILIANFGGNFKDVFKKILGFPVLWAFILGIVFNILNIPIGEIPTNIIGYLAAVAIPIIMISLGLSLQFKGLKNNLKVAGLDVIVKLVIAPIIALTIVTLMGLSGMEFKIAIVEAGMPSGMLTMVLAVTYGLDFNTSADCSVVTTVFSLITLPILIGILPIITGLI</sequence>
<dbReference type="EMBL" id="VSSQ01000169">
    <property type="protein sequence ID" value="MPL82916.1"/>
    <property type="molecule type" value="Genomic_DNA"/>
</dbReference>
<accession>A0A644UV15</accession>
<dbReference type="Gene3D" id="1.20.1530.20">
    <property type="match status" value="1"/>
</dbReference>
<feature type="transmembrane region" description="Helical" evidence="8">
    <location>
        <begin position="221"/>
        <end position="246"/>
    </location>
</feature>
<keyword evidence="6 8" id="KW-1133">Transmembrane helix</keyword>
<feature type="transmembrane region" description="Helical" evidence="8">
    <location>
        <begin position="6"/>
        <end position="22"/>
    </location>
</feature>
<reference evidence="9" key="1">
    <citation type="submission" date="2019-08" db="EMBL/GenBank/DDBJ databases">
        <authorList>
            <person name="Kucharzyk K."/>
            <person name="Murdoch R.W."/>
            <person name="Higgins S."/>
            <person name="Loffler F."/>
        </authorList>
    </citation>
    <scope>NUCLEOTIDE SEQUENCE</scope>
</reference>
<evidence type="ECO:0000256" key="3">
    <source>
        <dbReference type="ARBA" id="ARBA00022448"/>
    </source>
</evidence>
<dbReference type="Pfam" id="PF03547">
    <property type="entry name" value="Mem_trans"/>
    <property type="match status" value="1"/>
</dbReference>
<dbReference type="GO" id="GO:0005886">
    <property type="term" value="C:plasma membrane"/>
    <property type="evidence" value="ECO:0007669"/>
    <property type="project" value="UniProtKB-SubCell"/>
</dbReference>
<keyword evidence="4" id="KW-1003">Cell membrane</keyword>
<comment type="similarity">
    <text evidence="2">Belongs to the auxin efflux carrier (TC 2.A.69) family.</text>
</comment>
<feature type="transmembrane region" description="Helical" evidence="8">
    <location>
        <begin position="161"/>
        <end position="183"/>
    </location>
</feature>
<evidence type="ECO:0000256" key="4">
    <source>
        <dbReference type="ARBA" id="ARBA00022475"/>
    </source>
</evidence>
<comment type="caution">
    <text evidence="9">The sequence shown here is derived from an EMBL/GenBank/DDBJ whole genome shotgun (WGS) entry which is preliminary data.</text>
</comment>
<evidence type="ECO:0000256" key="5">
    <source>
        <dbReference type="ARBA" id="ARBA00022692"/>
    </source>
</evidence>
<keyword evidence="7 8" id="KW-0472">Membrane</keyword>
<evidence type="ECO:0000256" key="2">
    <source>
        <dbReference type="ARBA" id="ARBA00010145"/>
    </source>
</evidence>
<feature type="transmembrane region" description="Helical" evidence="8">
    <location>
        <begin position="34"/>
        <end position="54"/>
    </location>
</feature>
<dbReference type="InterPro" id="IPR038770">
    <property type="entry name" value="Na+/solute_symporter_sf"/>
</dbReference>
<dbReference type="AlphaFoldDB" id="A0A644UV15"/>
<evidence type="ECO:0000256" key="6">
    <source>
        <dbReference type="ARBA" id="ARBA00022989"/>
    </source>
</evidence>
<feature type="transmembrane region" description="Helical" evidence="8">
    <location>
        <begin position="284"/>
        <end position="304"/>
    </location>
</feature>
<proteinExistence type="inferred from homology"/>
<comment type="subcellular location">
    <subcellularLocation>
        <location evidence="1">Cell membrane</location>
        <topology evidence="1">Multi-pass membrane protein</topology>
    </subcellularLocation>
</comment>
<keyword evidence="5 8" id="KW-0812">Transmembrane</keyword>
<gene>
    <name evidence="9" type="ORF">SDC9_28865</name>
</gene>
<evidence type="ECO:0000256" key="1">
    <source>
        <dbReference type="ARBA" id="ARBA00004651"/>
    </source>
</evidence>
<protein>
    <recommendedName>
        <fullName evidence="10">Transporter YfdV</fullName>
    </recommendedName>
</protein>
<name>A0A644UV15_9ZZZZ</name>
<feature type="transmembrane region" description="Helical" evidence="8">
    <location>
        <begin position="128"/>
        <end position="149"/>
    </location>
</feature>
<evidence type="ECO:0000256" key="8">
    <source>
        <dbReference type="SAM" id="Phobius"/>
    </source>
</evidence>
<evidence type="ECO:0000313" key="9">
    <source>
        <dbReference type="EMBL" id="MPL82916.1"/>
    </source>
</evidence>
<dbReference type="PANTHER" id="PTHR36838">
    <property type="entry name" value="AUXIN EFFLUX CARRIER FAMILY PROTEIN"/>
    <property type="match status" value="1"/>
</dbReference>
<dbReference type="GO" id="GO:0055085">
    <property type="term" value="P:transmembrane transport"/>
    <property type="evidence" value="ECO:0007669"/>
    <property type="project" value="InterPro"/>
</dbReference>
<feature type="transmembrane region" description="Helical" evidence="8">
    <location>
        <begin position="95"/>
        <end position="116"/>
    </location>
</feature>
<evidence type="ECO:0000256" key="7">
    <source>
        <dbReference type="ARBA" id="ARBA00023136"/>
    </source>
</evidence>